<dbReference type="EMBL" id="LAHD01000078">
    <property type="protein sequence ID" value="PHK00799.1"/>
    <property type="molecule type" value="Genomic_DNA"/>
</dbReference>
<keyword evidence="2" id="KW-1003">Cell membrane</keyword>
<feature type="domain" description="Type IV secretion system coupling protein TraD DNA-binding" evidence="6">
    <location>
        <begin position="139"/>
        <end position="508"/>
    </location>
</feature>
<evidence type="ECO:0000313" key="8">
    <source>
        <dbReference type="Proteomes" id="UP000222310"/>
    </source>
</evidence>
<evidence type="ECO:0000256" key="2">
    <source>
        <dbReference type="ARBA" id="ARBA00022475"/>
    </source>
</evidence>
<keyword evidence="3" id="KW-0812">Transmembrane</keyword>
<dbReference type="PANTHER" id="PTHR37937">
    <property type="entry name" value="CONJUGATIVE TRANSFER: DNA TRANSPORT"/>
    <property type="match status" value="1"/>
</dbReference>
<accession>A0A9Q6EJG6</accession>
<gene>
    <name evidence="7" type="ORF">VF08_23285</name>
</gene>
<dbReference type="GO" id="GO:0005886">
    <property type="term" value="C:plasma membrane"/>
    <property type="evidence" value="ECO:0007669"/>
    <property type="project" value="UniProtKB-SubCell"/>
</dbReference>
<name>A0A9Q6EJG6_NOSLI</name>
<dbReference type="AlphaFoldDB" id="A0A9Q6EJG6"/>
<proteinExistence type="predicted"/>
<dbReference type="Proteomes" id="UP000222310">
    <property type="component" value="Unassembled WGS sequence"/>
</dbReference>
<keyword evidence="4" id="KW-1133">Transmembrane helix</keyword>
<dbReference type="Gene3D" id="3.40.50.300">
    <property type="entry name" value="P-loop containing nucleotide triphosphate hydrolases"/>
    <property type="match status" value="2"/>
</dbReference>
<dbReference type="PANTHER" id="PTHR37937:SF1">
    <property type="entry name" value="CONJUGATIVE TRANSFER: DNA TRANSPORT"/>
    <property type="match status" value="1"/>
</dbReference>
<dbReference type="Pfam" id="PF10412">
    <property type="entry name" value="TrwB_AAD_bind"/>
    <property type="match status" value="1"/>
</dbReference>
<dbReference type="RefSeq" id="WP_180267431.1">
    <property type="nucleotide sequence ID" value="NZ_LAHD01000078.1"/>
</dbReference>
<dbReference type="InterPro" id="IPR019476">
    <property type="entry name" value="T4SS_TraD_DNA-bd"/>
</dbReference>
<sequence length="598" mass="67170">MKLSFLLDKSKAWATVPGFLSLMAALADDGLAVPVAVYHGYLAVKALPRYQEMGLFWIHAGILQGLTLAAFRQENGGGLWVGGIFGLLIQAYLHQSRTFTTTIRGAEIVRSRALSPEEMERMSRAPFGAHGLTLEGLATHVAFIGSTRSGKTLSMNLIMQNVLRQRQTRAIVHDPAHSLYPLLLGMGIDRERVKIMNPFDRRGHGWDMAADVVTPTDAQNFAEVIVPRLPGSKDEEFWYGMTVICIKGIIRGFNAHAREAGKPAAWRFRDLLLALRSEKIYKAILSVNGEVKRHLQHYADNLGGEVTAANIRVSIMQRIERYESIAAQWEHLNRFVALASWPQSNSILLLGSNTRTKTELQAINQALITFAGQVALEREDHREADTFFFLDEWAGLGRIDYLTKLTTEGAKKGISMIYGFQAKPHIDELYGGPRIPDTILSNVNHKAIFRQSDADTAEWCAKQAGIRQVHRVNRSEQKNILGITTGTSASEQITDERNVYASELLGIKPVENTLFIRGLFLSYEMHWHSRPLEITLKQLAKPAEDVPGHWAAPKDWQYLEPWTTADMDRLHLPHSILKADEPHRAEPDLMDWDNFAVE</sequence>
<reference evidence="7 8" key="1">
    <citation type="submission" date="2015-02" db="EMBL/GenBank/DDBJ databases">
        <title>Nostoc linckia genome annotation.</title>
        <authorList>
            <person name="Zhou Z."/>
        </authorList>
    </citation>
    <scope>NUCLEOTIDE SEQUENCE [LARGE SCALE GENOMIC DNA]</scope>
    <source>
        <strain evidence="8">z8</strain>
    </source>
</reference>
<evidence type="ECO:0000256" key="4">
    <source>
        <dbReference type="ARBA" id="ARBA00022989"/>
    </source>
</evidence>
<evidence type="ECO:0000256" key="5">
    <source>
        <dbReference type="ARBA" id="ARBA00023136"/>
    </source>
</evidence>
<dbReference type="SUPFAM" id="SSF52540">
    <property type="entry name" value="P-loop containing nucleoside triphosphate hydrolases"/>
    <property type="match status" value="1"/>
</dbReference>
<organism evidence="7 8">
    <name type="scientific">Nostoc linckia z8</name>
    <dbReference type="NCBI Taxonomy" id="1628746"/>
    <lineage>
        <taxon>Bacteria</taxon>
        <taxon>Bacillati</taxon>
        <taxon>Cyanobacteriota</taxon>
        <taxon>Cyanophyceae</taxon>
        <taxon>Nostocales</taxon>
        <taxon>Nostocaceae</taxon>
        <taxon>Nostoc</taxon>
    </lineage>
</organism>
<evidence type="ECO:0000256" key="1">
    <source>
        <dbReference type="ARBA" id="ARBA00004651"/>
    </source>
</evidence>
<evidence type="ECO:0000256" key="3">
    <source>
        <dbReference type="ARBA" id="ARBA00022692"/>
    </source>
</evidence>
<comment type="subcellular location">
    <subcellularLocation>
        <location evidence="1">Cell membrane</location>
        <topology evidence="1">Multi-pass membrane protein</topology>
    </subcellularLocation>
</comment>
<evidence type="ECO:0000259" key="6">
    <source>
        <dbReference type="Pfam" id="PF10412"/>
    </source>
</evidence>
<dbReference type="GeneID" id="57097334"/>
<keyword evidence="5" id="KW-0472">Membrane</keyword>
<dbReference type="InterPro" id="IPR051539">
    <property type="entry name" value="T4SS-coupling_protein"/>
</dbReference>
<protein>
    <recommendedName>
        <fullName evidence="6">Type IV secretion system coupling protein TraD DNA-binding domain-containing protein</fullName>
    </recommendedName>
</protein>
<comment type="caution">
    <text evidence="7">The sequence shown here is derived from an EMBL/GenBank/DDBJ whole genome shotgun (WGS) entry which is preliminary data.</text>
</comment>
<dbReference type="InterPro" id="IPR027417">
    <property type="entry name" value="P-loop_NTPase"/>
</dbReference>
<evidence type="ECO:0000313" key="7">
    <source>
        <dbReference type="EMBL" id="PHK00799.1"/>
    </source>
</evidence>
<dbReference type="CDD" id="cd01127">
    <property type="entry name" value="TrwB_TraG_TraD_VirD4"/>
    <property type="match status" value="1"/>
</dbReference>